<dbReference type="InterPro" id="IPR012861">
    <property type="entry name" value="DUF1634"/>
</dbReference>
<sequence length="142" mass="14871">MNSLAQGKENPPAAKPLGEMEVAVSRILRIGVLTSTVVIAFGLLLLFLRDGLAVAHVSQVLHAPPTAPAYPVSPGELLRESVRGNPAAIIALGLVLLIATPVLRVAASVFLFLREGDRLYAGITLFVLVVLLLSFVLGEAGV</sequence>
<gene>
    <name evidence="2" type="ORF">C7438_0169</name>
</gene>
<accession>A0A660L3Q5</accession>
<dbReference type="Pfam" id="PF07843">
    <property type="entry name" value="DUF1634"/>
    <property type="match status" value="1"/>
</dbReference>
<keyword evidence="1" id="KW-1133">Transmembrane helix</keyword>
<proteinExistence type="predicted"/>
<feature type="transmembrane region" description="Helical" evidence="1">
    <location>
        <begin position="87"/>
        <end position="113"/>
    </location>
</feature>
<feature type="transmembrane region" description="Helical" evidence="1">
    <location>
        <begin position="27"/>
        <end position="48"/>
    </location>
</feature>
<dbReference type="EMBL" id="RBIJ01000001">
    <property type="protein sequence ID" value="RKQ88536.1"/>
    <property type="molecule type" value="Genomic_DNA"/>
</dbReference>
<organism evidence="2 3">
    <name type="scientific">Brockia lithotrophica</name>
    <dbReference type="NCBI Taxonomy" id="933949"/>
    <lineage>
        <taxon>Bacteria</taxon>
        <taxon>Bacillati</taxon>
        <taxon>Bacillota</taxon>
        <taxon>Bacilli</taxon>
        <taxon>Bacillales</taxon>
        <taxon>Bacillales Family X. Incertae Sedis</taxon>
        <taxon>Brockia</taxon>
    </lineage>
</organism>
<dbReference type="AlphaFoldDB" id="A0A660L3Q5"/>
<comment type="caution">
    <text evidence="2">The sequence shown here is derived from an EMBL/GenBank/DDBJ whole genome shotgun (WGS) entry which is preliminary data.</text>
</comment>
<keyword evidence="1" id="KW-0472">Membrane</keyword>
<evidence type="ECO:0000256" key="1">
    <source>
        <dbReference type="SAM" id="Phobius"/>
    </source>
</evidence>
<keyword evidence="3" id="KW-1185">Reference proteome</keyword>
<reference evidence="2 3" key="1">
    <citation type="submission" date="2018-10" db="EMBL/GenBank/DDBJ databases">
        <title>Genomic Encyclopedia of Type Strains, Phase IV (KMG-IV): sequencing the most valuable type-strain genomes for metagenomic binning, comparative biology and taxonomic classification.</title>
        <authorList>
            <person name="Goeker M."/>
        </authorList>
    </citation>
    <scope>NUCLEOTIDE SEQUENCE [LARGE SCALE GENOMIC DNA]</scope>
    <source>
        <strain evidence="2 3">DSM 22653</strain>
    </source>
</reference>
<keyword evidence="1" id="KW-0812">Transmembrane</keyword>
<name>A0A660L3Q5_9BACL</name>
<evidence type="ECO:0000313" key="2">
    <source>
        <dbReference type="EMBL" id="RKQ88536.1"/>
    </source>
</evidence>
<protein>
    <submittedName>
        <fullName evidence="2">Putative membrane protein</fullName>
    </submittedName>
</protein>
<feature type="transmembrane region" description="Helical" evidence="1">
    <location>
        <begin position="119"/>
        <end position="138"/>
    </location>
</feature>
<evidence type="ECO:0000313" key="3">
    <source>
        <dbReference type="Proteomes" id="UP000267019"/>
    </source>
</evidence>
<dbReference type="Proteomes" id="UP000267019">
    <property type="component" value="Unassembled WGS sequence"/>
</dbReference>